<accession>A0ABZ0VCP7</accession>
<dbReference type="InterPro" id="IPR036104">
    <property type="entry name" value="BFN_sf"/>
</dbReference>
<name>A0ABZ0VCP7_9MICO</name>
<dbReference type="Proteomes" id="UP001324533">
    <property type="component" value="Chromosome"/>
</dbReference>
<protein>
    <submittedName>
        <fullName evidence="2">Bifunctional nuclease family protein</fullName>
    </submittedName>
</protein>
<dbReference type="PANTHER" id="PTHR15160">
    <property type="entry name" value="VON HIPPEL-LINDAU PROTEIN"/>
    <property type="match status" value="1"/>
</dbReference>
<dbReference type="RefSeq" id="WP_322411269.1">
    <property type="nucleotide sequence ID" value="NZ_CP139779.1"/>
</dbReference>
<sequence>MRRFCPTVAARRALCHDGHILAVDIEEVGVVQVRVIGVALDAARQYVILLRPIAEEEEGARMLPIWIGAQEATSIAIAVEGAEPPRPLAHDLMKTLLETVSAEVERVEVTRIDDGTFYAEITVRLPDSRRVLDARPSDAIALASRVGAPIWVADDVLADAGIPVSAMEFEEDDTPDEEKLEEFKRFLDEVDLEDFQG</sequence>
<dbReference type="EMBL" id="CP139779">
    <property type="protein sequence ID" value="WQB71151.1"/>
    <property type="molecule type" value="Genomic_DNA"/>
</dbReference>
<reference evidence="2 3" key="1">
    <citation type="submission" date="2023-06" db="EMBL/GenBank/DDBJ databases">
        <title>Rock-solubilizing bacteria, Microbacterium invictum, promotes re-establishment of vegetation in rocky wasteland by accelerating rock bio-weathering and reshaping soil bacterial community.</title>
        <authorList>
            <person name="Liu C."/>
        </authorList>
    </citation>
    <scope>NUCLEOTIDE SEQUENCE [LARGE SCALE GENOMIC DNA]</scope>
    <source>
        <strain evidence="2 3">X-18</strain>
    </source>
</reference>
<keyword evidence="3" id="KW-1185">Reference proteome</keyword>
<dbReference type="Gene3D" id="3.10.690.10">
    <property type="entry name" value="Bifunctional nuclease domain"/>
    <property type="match status" value="1"/>
</dbReference>
<evidence type="ECO:0000259" key="1">
    <source>
        <dbReference type="PROSITE" id="PS51658"/>
    </source>
</evidence>
<dbReference type="SUPFAM" id="SSF103256">
    <property type="entry name" value="Hypothetical protein TM0160"/>
    <property type="match status" value="1"/>
</dbReference>
<dbReference type="PANTHER" id="PTHR15160:SF1">
    <property type="entry name" value="VON HIPPEL-LINDAU DISEASE TUMOR SUPPRESSOR"/>
    <property type="match status" value="1"/>
</dbReference>
<evidence type="ECO:0000313" key="2">
    <source>
        <dbReference type="EMBL" id="WQB71151.1"/>
    </source>
</evidence>
<feature type="domain" description="BFN" evidence="1">
    <location>
        <begin position="30"/>
        <end position="164"/>
    </location>
</feature>
<dbReference type="Pfam" id="PF02577">
    <property type="entry name" value="BFN_dom"/>
    <property type="match status" value="1"/>
</dbReference>
<gene>
    <name evidence="2" type="ORF">T9R20_04065</name>
</gene>
<organism evidence="2 3">
    <name type="scientific">Microbacterium invictum</name>
    <dbReference type="NCBI Taxonomy" id="515415"/>
    <lineage>
        <taxon>Bacteria</taxon>
        <taxon>Bacillati</taxon>
        <taxon>Actinomycetota</taxon>
        <taxon>Actinomycetes</taxon>
        <taxon>Micrococcales</taxon>
        <taxon>Microbacteriaceae</taxon>
        <taxon>Microbacterium</taxon>
    </lineage>
</organism>
<evidence type="ECO:0000313" key="3">
    <source>
        <dbReference type="Proteomes" id="UP001324533"/>
    </source>
</evidence>
<dbReference type="PROSITE" id="PS51658">
    <property type="entry name" value="BFN"/>
    <property type="match status" value="1"/>
</dbReference>
<dbReference type="InterPro" id="IPR003729">
    <property type="entry name" value="Bi_nuclease_dom"/>
</dbReference>
<proteinExistence type="predicted"/>